<sequence length="106" mass="11863">YDSLLAGRTPVHTVSLATLRQVLRELQVSGCSGDCHSGNCETWTDNCHSGNCHNGNHHLPSMRFLYGSWEQASLRRVTADALHPPHRKYKLIVSTETFYNVETIPA</sequence>
<dbReference type="EMBL" id="GBHO01028785">
    <property type="protein sequence ID" value="JAG14819.1"/>
    <property type="molecule type" value="Transcribed_RNA"/>
</dbReference>
<feature type="non-terminal residue" evidence="1">
    <location>
        <position position="1"/>
    </location>
</feature>
<evidence type="ECO:0000313" key="1">
    <source>
        <dbReference type="EMBL" id="JAG14819.1"/>
    </source>
</evidence>
<gene>
    <name evidence="1" type="primary">mutL_4</name>
    <name evidence="1" type="ORF">CM83_105956</name>
</gene>
<accession>A0A0A9X498</accession>
<dbReference type="AlphaFoldDB" id="A0A0A9X498"/>
<feature type="non-terminal residue" evidence="1">
    <location>
        <position position="106"/>
    </location>
</feature>
<reference evidence="1" key="2">
    <citation type="submission" date="2014-07" db="EMBL/GenBank/DDBJ databases">
        <authorList>
            <person name="Hull J."/>
        </authorList>
    </citation>
    <scope>NUCLEOTIDE SEQUENCE</scope>
</reference>
<protein>
    <submittedName>
        <fullName evidence="1">DNA mismatch repair protein mutL</fullName>
    </submittedName>
</protein>
<organism evidence="1">
    <name type="scientific">Lygus hesperus</name>
    <name type="common">Western plant bug</name>
    <dbReference type="NCBI Taxonomy" id="30085"/>
    <lineage>
        <taxon>Eukaryota</taxon>
        <taxon>Metazoa</taxon>
        <taxon>Ecdysozoa</taxon>
        <taxon>Arthropoda</taxon>
        <taxon>Hexapoda</taxon>
        <taxon>Insecta</taxon>
        <taxon>Pterygota</taxon>
        <taxon>Neoptera</taxon>
        <taxon>Paraneoptera</taxon>
        <taxon>Hemiptera</taxon>
        <taxon>Heteroptera</taxon>
        <taxon>Panheteroptera</taxon>
        <taxon>Cimicomorpha</taxon>
        <taxon>Miridae</taxon>
        <taxon>Mirini</taxon>
        <taxon>Lygus</taxon>
    </lineage>
</organism>
<proteinExistence type="predicted"/>
<name>A0A0A9X498_LYGHE</name>
<reference evidence="1" key="1">
    <citation type="journal article" date="2014" name="PLoS ONE">
        <title>Transcriptome-Based Identification of ABC Transporters in the Western Tarnished Plant Bug Lygus hesperus.</title>
        <authorList>
            <person name="Hull J.J."/>
            <person name="Chaney K."/>
            <person name="Geib S.M."/>
            <person name="Fabrick J.A."/>
            <person name="Brent C.S."/>
            <person name="Walsh D."/>
            <person name="Lavine L.C."/>
        </authorList>
    </citation>
    <scope>NUCLEOTIDE SEQUENCE</scope>
</reference>